<dbReference type="InterPro" id="IPR051926">
    <property type="entry name" value="Ala_Aminotransferase"/>
</dbReference>
<dbReference type="GO" id="GO:0004021">
    <property type="term" value="F:L-alanine:2-oxoglutarate aminotransferase activity"/>
    <property type="evidence" value="ECO:0007669"/>
    <property type="project" value="UniProtKB-EC"/>
</dbReference>
<evidence type="ECO:0000259" key="7">
    <source>
        <dbReference type="Pfam" id="PF00155"/>
    </source>
</evidence>
<dbReference type="SUPFAM" id="SSF53383">
    <property type="entry name" value="PLP-dependent transferases"/>
    <property type="match status" value="1"/>
</dbReference>
<comment type="caution">
    <text evidence="8">The sequence shown here is derived from an EMBL/GenBank/DDBJ whole genome shotgun (WGS) entry which is preliminary data.</text>
</comment>
<keyword evidence="5" id="KW-0663">Pyridoxal phosphate</keyword>
<dbReference type="Gene3D" id="3.90.1150.10">
    <property type="entry name" value="Aspartate Aminotransferase, domain 1"/>
    <property type="match status" value="1"/>
</dbReference>
<dbReference type="Proteomes" id="UP000622610">
    <property type="component" value="Unassembled WGS sequence"/>
</dbReference>
<keyword evidence="9" id="KW-1185">Reference proteome</keyword>
<gene>
    <name evidence="8" type="primary">aspC2</name>
    <name evidence="8" type="ORF">GCM10011482_02100</name>
</gene>
<evidence type="ECO:0000256" key="2">
    <source>
        <dbReference type="ARBA" id="ARBA00007441"/>
    </source>
</evidence>
<feature type="domain" description="Aminotransferase class I/classII large" evidence="7">
    <location>
        <begin position="35"/>
        <end position="387"/>
    </location>
</feature>
<dbReference type="EMBL" id="BMDT01000001">
    <property type="protein sequence ID" value="GGI64556.1"/>
    <property type="molecule type" value="Genomic_DNA"/>
</dbReference>
<name>A0A917JFA5_9ENTE</name>
<dbReference type="Gene3D" id="3.40.640.10">
    <property type="entry name" value="Type I PLP-dependent aspartate aminotransferase-like (Major domain)"/>
    <property type="match status" value="1"/>
</dbReference>
<evidence type="ECO:0000256" key="6">
    <source>
        <dbReference type="ARBA" id="ARBA00026106"/>
    </source>
</evidence>
<reference evidence="8" key="1">
    <citation type="journal article" date="2014" name="Int. J. Syst. Evol. Microbiol.">
        <title>Complete genome sequence of Corynebacterium casei LMG S-19264T (=DSM 44701T), isolated from a smear-ripened cheese.</title>
        <authorList>
            <consortium name="US DOE Joint Genome Institute (JGI-PGF)"/>
            <person name="Walter F."/>
            <person name="Albersmeier A."/>
            <person name="Kalinowski J."/>
            <person name="Ruckert C."/>
        </authorList>
    </citation>
    <scope>NUCLEOTIDE SEQUENCE</scope>
    <source>
        <strain evidence="8">CCM 8433</strain>
    </source>
</reference>
<dbReference type="InterPro" id="IPR015424">
    <property type="entry name" value="PyrdxlP-dep_Trfase"/>
</dbReference>
<evidence type="ECO:0000256" key="1">
    <source>
        <dbReference type="ARBA" id="ARBA00001933"/>
    </source>
</evidence>
<evidence type="ECO:0000313" key="9">
    <source>
        <dbReference type="Proteomes" id="UP000622610"/>
    </source>
</evidence>
<keyword evidence="4" id="KW-0808">Transferase</keyword>
<dbReference type="GO" id="GO:0030170">
    <property type="term" value="F:pyridoxal phosphate binding"/>
    <property type="evidence" value="ECO:0007669"/>
    <property type="project" value="InterPro"/>
</dbReference>
<dbReference type="EC" id="2.6.1.2" evidence="6"/>
<sequence length="405" mass="45812">MRKFEKSTKLNGVSYDVRGPVLEEADRMQDEGISILKLNTGNPATFGFEAPNEIVRDLILNVRESEGYSDSKGIFSARKAVEQYYQVKKFPNLTIHDIYTGNGVSELITMSMQGLCNNGDEILVPMPDYPLWTASISLAGGKAVHYICDEQSEWNPDVADIRSKITSKTKAIVLINPNNPTGAVYPKEILEEIVKIAREFDLIIFSDEIYDRLLMDGHEHIHIAALAPDRPVITFSGLSKSHRVAGFRVGWMAISGDKSNIKGYIEGLNMLSSMRLCSNVLSQQIVQTALGGHQSADELMLPGGRIYEQREFIYNAINDIPGLSAVKPKAAFYLFPKIDTKRFNIYDDEKFVLDFLHEHKVLLVHGGGFNWHTPDHFRIVYLPNMDQLESMTKRMRQFLETYKQK</sequence>
<evidence type="ECO:0000313" key="8">
    <source>
        <dbReference type="EMBL" id="GGI64556.1"/>
    </source>
</evidence>
<dbReference type="InterPro" id="IPR004839">
    <property type="entry name" value="Aminotransferase_I/II_large"/>
</dbReference>
<dbReference type="AlphaFoldDB" id="A0A917JFA5"/>
<dbReference type="InterPro" id="IPR015422">
    <property type="entry name" value="PyrdxlP-dep_Trfase_small"/>
</dbReference>
<evidence type="ECO:0000256" key="3">
    <source>
        <dbReference type="ARBA" id="ARBA00022576"/>
    </source>
</evidence>
<dbReference type="PANTHER" id="PTHR43488">
    <property type="entry name" value="GLUTAMATE-PYRUVATE AMINOTRANSFERASE ALAA"/>
    <property type="match status" value="1"/>
</dbReference>
<keyword evidence="3 8" id="KW-0032">Aminotransferase</keyword>
<dbReference type="PANTHER" id="PTHR43488:SF2">
    <property type="entry name" value="GLUTAMATE-PYRUVATE AMINOTRANSFERASE ALAA"/>
    <property type="match status" value="1"/>
</dbReference>
<reference evidence="8" key="2">
    <citation type="submission" date="2020-09" db="EMBL/GenBank/DDBJ databases">
        <authorList>
            <person name="Sun Q."/>
            <person name="Sedlacek I."/>
        </authorList>
    </citation>
    <scope>NUCLEOTIDE SEQUENCE</scope>
    <source>
        <strain evidence="8">CCM 8433</strain>
    </source>
</reference>
<evidence type="ECO:0000256" key="5">
    <source>
        <dbReference type="ARBA" id="ARBA00022898"/>
    </source>
</evidence>
<dbReference type="CDD" id="cd00609">
    <property type="entry name" value="AAT_like"/>
    <property type="match status" value="1"/>
</dbReference>
<dbReference type="InterPro" id="IPR015421">
    <property type="entry name" value="PyrdxlP-dep_Trfase_major"/>
</dbReference>
<evidence type="ECO:0000256" key="4">
    <source>
        <dbReference type="ARBA" id="ARBA00022679"/>
    </source>
</evidence>
<accession>A0A917JFA5</accession>
<proteinExistence type="inferred from homology"/>
<comment type="cofactor">
    <cofactor evidence="1">
        <name>pyridoxal 5'-phosphate</name>
        <dbReference type="ChEBI" id="CHEBI:597326"/>
    </cofactor>
</comment>
<protein>
    <recommendedName>
        <fullName evidence="6">alanine transaminase</fullName>
        <ecNumber evidence="6">2.6.1.2</ecNumber>
    </recommendedName>
</protein>
<organism evidence="8 9">
    <name type="scientific">Enterococcus alcedinis</name>
    <dbReference type="NCBI Taxonomy" id="1274384"/>
    <lineage>
        <taxon>Bacteria</taxon>
        <taxon>Bacillati</taxon>
        <taxon>Bacillota</taxon>
        <taxon>Bacilli</taxon>
        <taxon>Lactobacillales</taxon>
        <taxon>Enterococcaceae</taxon>
        <taxon>Enterococcus</taxon>
    </lineage>
</organism>
<dbReference type="RefSeq" id="WP_188366407.1">
    <property type="nucleotide sequence ID" value="NZ_BMDT01000001.1"/>
</dbReference>
<comment type="similarity">
    <text evidence="2">Belongs to the class-I pyridoxal-phosphate-dependent aminotransferase family.</text>
</comment>
<dbReference type="Pfam" id="PF00155">
    <property type="entry name" value="Aminotran_1_2"/>
    <property type="match status" value="1"/>
</dbReference>